<dbReference type="InterPro" id="IPR002110">
    <property type="entry name" value="Ankyrin_rpt"/>
</dbReference>
<proteinExistence type="predicted"/>
<evidence type="ECO:0000256" key="2">
    <source>
        <dbReference type="ARBA" id="ARBA00023043"/>
    </source>
</evidence>
<evidence type="ECO:0000256" key="3">
    <source>
        <dbReference type="PROSITE-ProRule" id="PRU00023"/>
    </source>
</evidence>
<evidence type="ECO:0000313" key="5">
    <source>
        <dbReference type="Proteomes" id="UP001212841"/>
    </source>
</evidence>
<dbReference type="Pfam" id="PF12796">
    <property type="entry name" value="Ank_2"/>
    <property type="match status" value="1"/>
</dbReference>
<dbReference type="SMART" id="SM00248">
    <property type="entry name" value="ANK"/>
    <property type="match status" value="7"/>
</dbReference>
<dbReference type="AlphaFoldDB" id="A0AAD5SCL1"/>
<evidence type="ECO:0000313" key="4">
    <source>
        <dbReference type="EMBL" id="KAJ3051143.1"/>
    </source>
</evidence>
<sequence>MTESEKQMGTILIWAATKGHHSIVHLALPKSHLIHKNLAMQVACRKGDLRLLEMVLDAGADAHMQTGWKRKMDMFWTWPSEHDLAPYPYSLPEAAQHGHLTLVQLLLQRNASGSTLPHGALNPIMTRIREITKAGEEGGEGVPLQHWIDIMKLLVALDTCPEPLKEVALAQSATLPSTDLLQYCLDKGVDPNCYHTAKNALSMAVEASNIHSVRLLLKANINMQTKGHGALLSAVNAVAKPPKELTGPALAEYQCRYEEIVRLLLEFGANPSALENEALQIASEAGSLTIVHLLLKAGVNPGLWDGKPLICASGKGHVEVVRLLLENGADVADKRAKALMDAVRGNHLEVVRTLLDAKVYGSSMREDIASQGLPIAAANGSAEMVKWHLDHGAMKDDKGGRIPTPELLEFGTAEYQKGIDRQNALRERRRLLRNALCNGAGKGFTGVVDVLLREGVAECLHKWQLNEAIETAKKNCHNEIVGRLTEIRSRIWG</sequence>
<gene>
    <name evidence="4" type="ORF">HK097_007870</name>
</gene>
<name>A0AAD5SCL1_9FUNG</name>
<dbReference type="PROSITE" id="PS50088">
    <property type="entry name" value="ANK_REPEAT"/>
    <property type="match status" value="1"/>
</dbReference>
<organism evidence="4 5">
    <name type="scientific">Rhizophlyctis rosea</name>
    <dbReference type="NCBI Taxonomy" id="64517"/>
    <lineage>
        <taxon>Eukaryota</taxon>
        <taxon>Fungi</taxon>
        <taxon>Fungi incertae sedis</taxon>
        <taxon>Chytridiomycota</taxon>
        <taxon>Chytridiomycota incertae sedis</taxon>
        <taxon>Chytridiomycetes</taxon>
        <taxon>Rhizophlyctidales</taxon>
        <taxon>Rhizophlyctidaceae</taxon>
        <taxon>Rhizophlyctis</taxon>
    </lineage>
</organism>
<dbReference type="Gene3D" id="1.25.40.20">
    <property type="entry name" value="Ankyrin repeat-containing domain"/>
    <property type="match status" value="2"/>
</dbReference>
<keyword evidence="2 3" id="KW-0040">ANK repeat</keyword>
<protein>
    <submittedName>
        <fullName evidence="4">Uncharacterized protein</fullName>
    </submittedName>
</protein>
<reference evidence="4" key="1">
    <citation type="submission" date="2020-05" db="EMBL/GenBank/DDBJ databases">
        <title>Phylogenomic resolution of chytrid fungi.</title>
        <authorList>
            <person name="Stajich J.E."/>
            <person name="Amses K."/>
            <person name="Simmons R."/>
            <person name="Seto K."/>
            <person name="Myers J."/>
            <person name="Bonds A."/>
            <person name="Quandt C.A."/>
            <person name="Barry K."/>
            <person name="Liu P."/>
            <person name="Grigoriev I."/>
            <person name="Longcore J.E."/>
            <person name="James T.Y."/>
        </authorList>
    </citation>
    <scope>NUCLEOTIDE SEQUENCE</scope>
    <source>
        <strain evidence="4">JEL0318</strain>
    </source>
</reference>
<comment type="caution">
    <text evidence="4">The sequence shown here is derived from an EMBL/GenBank/DDBJ whole genome shotgun (WGS) entry which is preliminary data.</text>
</comment>
<dbReference type="EMBL" id="JADGJD010000429">
    <property type="protein sequence ID" value="KAJ3051143.1"/>
    <property type="molecule type" value="Genomic_DNA"/>
</dbReference>
<dbReference type="PANTHER" id="PTHR24126">
    <property type="entry name" value="ANKYRIN REPEAT, PH AND SEC7 DOMAIN CONTAINING PROTEIN SECG-RELATED"/>
    <property type="match status" value="1"/>
</dbReference>
<dbReference type="PANTHER" id="PTHR24126:SF14">
    <property type="entry name" value="ANK_REP_REGION DOMAIN-CONTAINING PROTEIN"/>
    <property type="match status" value="1"/>
</dbReference>
<dbReference type="Proteomes" id="UP001212841">
    <property type="component" value="Unassembled WGS sequence"/>
</dbReference>
<keyword evidence="1" id="KW-0677">Repeat</keyword>
<dbReference type="InterPro" id="IPR036770">
    <property type="entry name" value="Ankyrin_rpt-contain_sf"/>
</dbReference>
<dbReference type="SUPFAM" id="SSF48403">
    <property type="entry name" value="Ankyrin repeat"/>
    <property type="match status" value="2"/>
</dbReference>
<evidence type="ECO:0000256" key="1">
    <source>
        <dbReference type="ARBA" id="ARBA00022737"/>
    </source>
</evidence>
<feature type="repeat" description="ANK" evidence="3">
    <location>
        <begin position="308"/>
        <end position="336"/>
    </location>
</feature>
<keyword evidence="5" id="KW-1185">Reference proteome</keyword>
<accession>A0AAD5SCL1</accession>
<dbReference type="PROSITE" id="PS50297">
    <property type="entry name" value="ANK_REP_REGION"/>
    <property type="match status" value="1"/>
</dbReference>